<dbReference type="GO" id="GO:0003677">
    <property type="term" value="F:DNA binding"/>
    <property type="evidence" value="ECO:0007669"/>
    <property type="project" value="UniProtKB-KW"/>
</dbReference>
<evidence type="ECO:0000313" key="6">
    <source>
        <dbReference type="Proteomes" id="UP000235220"/>
    </source>
</evidence>
<dbReference type="GO" id="GO:0099402">
    <property type="term" value="P:plant organ development"/>
    <property type="evidence" value="ECO:0007669"/>
    <property type="project" value="UniProtKB-ARBA"/>
</dbReference>
<dbReference type="InterPro" id="IPR036093">
    <property type="entry name" value="NAC_dom_sf"/>
</dbReference>
<evidence type="ECO:0000256" key="3">
    <source>
        <dbReference type="ARBA" id="ARBA00023125"/>
    </source>
</evidence>
<keyword evidence="3" id="KW-0238">DNA-binding</keyword>
<name>A0A2I4EE44_JUGRE</name>
<dbReference type="FunFam" id="2.170.150.80:FF:000007">
    <property type="entry name" value="NAC domain-containing protein 35"/>
    <property type="match status" value="1"/>
</dbReference>
<dbReference type="Gramene" id="Jr13_15680_p1">
    <property type="protein sequence ID" value="cds.Jr13_15680_p1"/>
    <property type="gene ID" value="Jr13_15680"/>
</dbReference>
<dbReference type="Pfam" id="PF02365">
    <property type="entry name" value="NAM"/>
    <property type="match status" value="1"/>
</dbReference>
<organism evidence="6 7">
    <name type="scientific">Juglans regia</name>
    <name type="common">English walnut</name>
    <dbReference type="NCBI Taxonomy" id="51240"/>
    <lineage>
        <taxon>Eukaryota</taxon>
        <taxon>Viridiplantae</taxon>
        <taxon>Streptophyta</taxon>
        <taxon>Embryophyta</taxon>
        <taxon>Tracheophyta</taxon>
        <taxon>Spermatophyta</taxon>
        <taxon>Magnoliopsida</taxon>
        <taxon>eudicotyledons</taxon>
        <taxon>Gunneridae</taxon>
        <taxon>Pentapetalae</taxon>
        <taxon>rosids</taxon>
        <taxon>fabids</taxon>
        <taxon>Fagales</taxon>
        <taxon>Juglandaceae</taxon>
        <taxon>Juglans</taxon>
    </lineage>
</organism>
<dbReference type="KEGG" id="jre:108988771"/>
<dbReference type="InterPro" id="IPR003441">
    <property type="entry name" value="NAC-dom"/>
</dbReference>
<dbReference type="OrthoDB" id="1841925at2759"/>
<evidence type="ECO:0000313" key="7">
    <source>
        <dbReference type="RefSeq" id="XP_018817667.1"/>
    </source>
</evidence>
<protein>
    <submittedName>
        <fullName evidence="7">Protein FEZ-like</fullName>
    </submittedName>
</protein>
<proteinExistence type="predicted"/>
<keyword evidence="5" id="KW-0539">Nucleus</keyword>
<gene>
    <name evidence="7" type="primary">LOC108988771</name>
</gene>
<dbReference type="RefSeq" id="XP_018817667.1">
    <property type="nucleotide sequence ID" value="XM_018962122.2"/>
</dbReference>
<dbReference type="GeneID" id="108988771"/>
<evidence type="ECO:0000256" key="2">
    <source>
        <dbReference type="ARBA" id="ARBA00023015"/>
    </source>
</evidence>
<accession>A0A2I4EE44</accession>
<keyword evidence="2" id="KW-0805">Transcription regulation</keyword>
<dbReference type="PANTHER" id="PTHR31744:SF77">
    <property type="entry name" value="PROTEIN FEZ"/>
    <property type="match status" value="1"/>
</dbReference>
<comment type="subcellular location">
    <subcellularLocation>
        <location evidence="1">Nucleus</location>
    </subcellularLocation>
</comment>
<dbReference type="AlphaFoldDB" id="A0A2I4EE44"/>
<sequence>MDERGDADKLDEILLPGFRFHPTDEELVGFYLKRKIQQRPLSIELIKQLDIYKFDPWDLPKLAPTGEKEWYFYCPRDRKYRNSARPNRVTGAGFWKATGTDRPIYSSESSKCIGLKKSLVFYKGRAAKGVKTDWMMHEFRLPSLTDSAPPKRFVDKSIPANDSWAICRIFKKTNSTTQRAFSHSWVSPGVLPESNITHHDMLPKCPHYTQFGSENMSLASKTSCTPAIQFSFNNDITAFSPLDFASYRSLNQMAVDKVPPQLPNISTEEHHSSFFFSPLETSVPAKCTTVDISSMLLNMPSSMLGDFGTKSFQSTVDYGSGPKEPCNGLISINLLQDMQRNVDGGGEQAHALMKNPLTDDQLDSVHSIGFPFSLPLNNDAWKLDLAWDSSPCPSEMSTSFSTTKSYA</sequence>
<keyword evidence="6" id="KW-1185">Reference proteome</keyword>
<dbReference type="Gene3D" id="2.170.150.80">
    <property type="entry name" value="NAC domain"/>
    <property type="match status" value="1"/>
</dbReference>
<dbReference type="Proteomes" id="UP000235220">
    <property type="component" value="Chromosome 13"/>
</dbReference>
<dbReference type="STRING" id="51240.A0A2I4EE44"/>
<dbReference type="PANTHER" id="PTHR31744">
    <property type="entry name" value="PROTEIN CUP-SHAPED COTYLEDON 2-RELATED"/>
    <property type="match status" value="1"/>
</dbReference>
<dbReference type="GO" id="GO:0005634">
    <property type="term" value="C:nucleus"/>
    <property type="evidence" value="ECO:0007669"/>
    <property type="project" value="UniProtKB-SubCell"/>
</dbReference>
<reference evidence="7" key="1">
    <citation type="submission" date="2025-08" db="UniProtKB">
        <authorList>
            <consortium name="RefSeq"/>
        </authorList>
    </citation>
    <scope>IDENTIFICATION</scope>
    <source>
        <tissue evidence="7">Leaves</tissue>
    </source>
</reference>
<evidence type="ECO:0000256" key="1">
    <source>
        <dbReference type="ARBA" id="ARBA00004123"/>
    </source>
</evidence>
<dbReference type="SUPFAM" id="SSF101941">
    <property type="entry name" value="NAC domain"/>
    <property type="match status" value="1"/>
</dbReference>
<dbReference type="PROSITE" id="PS51005">
    <property type="entry name" value="NAC"/>
    <property type="match status" value="1"/>
</dbReference>
<keyword evidence="4" id="KW-0804">Transcription</keyword>
<dbReference type="GO" id="GO:0006355">
    <property type="term" value="P:regulation of DNA-templated transcription"/>
    <property type="evidence" value="ECO:0007669"/>
    <property type="project" value="InterPro"/>
</dbReference>
<evidence type="ECO:0000256" key="5">
    <source>
        <dbReference type="ARBA" id="ARBA00023242"/>
    </source>
</evidence>
<evidence type="ECO:0000256" key="4">
    <source>
        <dbReference type="ARBA" id="ARBA00023163"/>
    </source>
</evidence>